<dbReference type="GO" id="GO:0031593">
    <property type="term" value="F:polyubiquitin modification-dependent protein binding"/>
    <property type="evidence" value="ECO:0007669"/>
    <property type="project" value="EnsemblFungi"/>
</dbReference>
<sequence length="374" mass="40966">MFGGTAQWGATPFRNRTQKFQDYYRCYPIAMMPGKDRESANYGGKIFLPPSALSKLSMLHISYPMLFQLKSEENDNVTYGGVLEFIAEEGRVYLPQWIIETLDVGPGSLLEISSCDLPLGKFVKFEPQSVDFLDISDPRAVLERSFQNFSTLTVGDVFKFSYNDKTYGMKVLEVKPDLEDKHSVCCVETDIEVDFAPPVGYVDPSTQSDSNYGRAIKTPGTSGSSTPAPMAAAGTMAQSIGYSKLAQQTIKSASKNTFSGGGQKLSGKAVKPEEEASLDEHFKELVGLGSTDTDANPQPLRLPFGQLFFGFPLVPVKPSEDEETQTEEQQQQPHFSGTGQSLRESRKRKERNSSAGAAGGTPKKPTSPEMVVID</sequence>
<dbReference type="PANTHER" id="PTHR12555">
    <property type="entry name" value="UBIQUITIN FUSION DEGRADATON PROTEIN 1"/>
    <property type="match status" value="1"/>
</dbReference>
<dbReference type="GO" id="GO:0072665">
    <property type="term" value="P:protein localization to vacuole"/>
    <property type="evidence" value="ECO:0007669"/>
    <property type="project" value="EnsemblFungi"/>
</dbReference>
<dbReference type="EMBL" id="KZ858970">
    <property type="protein sequence ID" value="RDW27015.1"/>
    <property type="molecule type" value="Genomic_DNA"/>
</dbReference>
<dbReference type="InterPro" id="IPR055417">
    <property type="entry name" value="UFD1_N1"/>
</dbReference>
<dbReference type="Pfam" id="PF24842">
    <property type="entry name" value="UFD1_N2"/>
    <property type="match status" value="1"/>
</dbReference>
<proteinExistence type="inferred from homology"/>
<evidence type="ECO:0000313" key="6">
    <source>
        <dbReference type="EMBL" id="AOW05983.1"/>
    </source>
</evidence>
<evidence type="ECO:0000313" key="9">
    <source>
        <dbReference type="Proteomes" id="UP000256601"/>
    </source>
</evidence>
<dbReference type="GO" id="GO:1990116">
    <property type="term" value="P:ribosome-associated ubiquitin-dependent protein catabolic process"/>
    <property type="evidence" value="ECO:0007669"/>
    <property type="project" value="EnsemblFungi"/>
</dbReference>
<dbReference type="Gene3D" id="3.10.330.10">
    <property type="match status" value="1"/>
</dbReference>
<dbReference type="InterPro" id="IPR004854">
    <property type="entry name" value="Ufd1-like"/>
</dbReference>
<reference evidence="6 8" key="1">
    <citation type="journal article" date="2016" name="PLoS ONE">
        <title>Sequence Assembly of Yarrowia lipolytica Strain W29/CLIB89 Shows Transposable Element Diversity.</title>
        <authorList>
            <person name="Magnan C."/>
            <person name="Yu J."/>
            <person name="Chang I."/>
            <person name="Jahn E."/>
            <person name="Kanomata Y."/>
            <person name="Wu J."/>
            <person name="Zeller M."/>
            <person name="Oakes M."/>
            <person name="Baldi P."/>
            <person name="Sandmeyer S."/>
        </authorList>
    </citation>
    <scope>NUCLEOTIDE SEQUENCE [LARGE SCALE GENOMIC DNA]</scope>
    <source>
        <strain evidence="6">CLIB89</strain>
        <strain evidence="8">CLIB89(W29)</strain>
    </source>
</reference>
<evidence type="ECO:0000313" key="8">
    <source>
        <dbReference type="Proteomes" id="UP000182444"/>
    </source>
</evidence>
<name>A0A1H6PUW3_YARLL</name>
<protein>
    <submittedName>
        <fullName evidence="7">Ubiquitin fusion degradation protein UFD1-domain-containing protein</fullName>
    </submittedName>
</protein>
<dbReference type="Proteomes" id="UP000182444">
    <property type="component" value="Chromosome 1E"/>
</dbReference>
<dbReference type="GO" id="GO:0071629">
    <property type="term" value="P:cytoplasm protein quality control by the ubiquitin-proteasome system"/>
    <property type="evidence" value="ECO:0007669"/>
    <property type="project" value="EnsemblFungi"/>
</dbReference>
<dbReference type="AlphaFoldDB" id="A0A1H6PUW3"/>
<accession>A0A1H6PUW3</accession>
<evidence type="ECO:0000259" key="5">
    <source>
        <dbReference type="Pfam" id="PF24842"/>
    </source>
</evidence>
<dbReference type="InterPro" id="IPR042299">
    <property type="entry name" value="Ufd1-like_Nn"/>
</dbReference>
<feature type="domain" description="Ubiquitin fusion degradation protein UFD1 N-terminal subdomain 1" evidence="4">
    <location>
        <begin position="20"/>
        <end position="118"/>
    </location>
</feature>
<feature type="region of interest" description="Disordered" evidence="3">
    <location>
        <begin position="314"/>
        <end position="374"/>
    </location>
</feature>
<dbReference type="GO" id="GO:0043130">
    <property type="term" value="F:ubiquitin binding"/>
    <property type="evidence" value="ECO:0007669"/>
    <property type="project" value="EnsemblFungi"/>
</dbReference>
<evidence type="ECO:0000259" key="4">
    <source>
        <dbReference type="Pfam" id="PF03152"/>
    </source>
</evidence>
<dbReference type="GO" id="GO:0034098">
    <property type="term" value="C:VCP-NPL4-UFD1 AAA ATPase complex"/>
    <property type="evidence" value="ECO:0007669"/>
    <property type="project" value="EnsemblFungi"/>
</dbReference>
<feature type="region of interest" description="Disordered" evidence="3">
    <location>
        <begin position="254"/>
        <end position="276"/>
    </location>
</feature>
<organism evidence="6 8">
    <name type="scientific">Yarrowia lipolytica</name>
    <name type="common">Candida lipolytica</name>
    <dbReference type="NCBI Taxonomy" id="4952"/>
    <lineage>
        <taxon>Eukaryota</taxon>
        <taxon>Fungi</taxon>
        <taxon>Dikarya</taxon>
        <taxon>Ascomycota</taxon>
        <taxon>Saccharomycotina</taxon>
        <taxon>Dipodascomycetes</taxon>
        <taxon>Dipodascales</taxon>
        <taxon>Dipodascales incertae sedis</taxon>
        <taxon>Yarrowia</taxon>
    </lineage>
</organism>
<dbReference type="VEuPathDB" id="FungiDB:YALI0_E26235g"/>
<evidence type="ECO:0000313" key="7">
    <source>
        <dbReference type="EMBL" id="RDW27015.1"/>
    </source>
</evidence>
<dbReference type="RefSeq" id="XP_504416.1">
    <property type="nucleotide sequence ID" value="XM_504416.1"/>
</dbReference>
<feature type="domain" description="Ubiquitin fusion degradation protein UFD1 N-terminal subdomain 2" evidence="5">
    <location>
        <begin position="120"/>
        <end position="198"/>
    </location>
</feature>
<dbReference type="eggNOG" id="KOG1816">
    <property type="taxonomic scope" value="Eukaryota"/>
</dbReference>
<dbReference type="GO" id="GO:0000837">
    <property type="term" value="C:Doa10p ubiquitin ligase complex"/>
    <property type="evidence" value="ECO:0007669"/>
    <property type="project" value="EnsemblFungi"/>
</dbReference>
<dbReference type="EMBL" id="CP017557">
    <property type="protein sequence ID" value="AOW05983.1"/>
    <property type="molecule type" value="Genomic_DNA"/>
</dbReference>
<dbReference type="GO" id="GO:0072671">
    <property type="term" value="P:mitochondria-associated ubiquitin-dependent protein catabolic process"/>
    <property type="evidence" value="ECO:0007669"/>
    <property type="project" value="EnsemblFungi"/>
</dbReference>
<reference evidence="7 9" key="2">
    <citation type="submission" date="2018-07" db="EMBL/GenBank/DDBJ databases">
        <title>Draft Genome Assemblies for Five Robust Yarrowia lipolytica Strains Exhibiting High Lipid Production and Pentose Sugar Utilization and Sugar Alcohol Secretion from Undetoxified Lignocellulosic Biomass Hydrolysates.</title>
        <authorList>
            <consortium name="DOE Joint Genome Institute"/>
            <person name="Walker C."/>
            <person name="Ryu S."/>
            <person name="Na H."/>
            <person name="Zane M."/>
            <person name="LaButti K."/>
            <person name="Lipzen A."/>
            <person name="Haridas S."/>
            <person name="Barry K."/>
            <person name="Grigoriev I.V."/>
            <person name="Quarterman J."/>
            <person name="Slininger P."/>
            <person name="Dien B."/>
            <person name="Trinh C.T."/>
        </authorList>
    </citation>
    <scope>NUCLEOTIDE SEQUENCE [LARGE SCALE GENOMIC DNA]</scope>
    <source>
        <strain evidence="7 9">YB392</strain>
    </source>
</reference>
<dbReference type="GO" id="GO:0070651">
    <property type="term" value="P:nonfunctional rRNA decay"/>
    <property type="evidence" value="ECO:0007669"/>
    <property type="project" value="EnsemblFungi"/>
</dbReference>
<evidence type="ECO:0000256" key="2">
    <source>
        <dbReference type="ARBA" id="ARBA00022786"/>
    </source>
</evidence>
<gene>
    <name evidence="7" type="ORF">B0I71DRAFT_129888</name>
    <name evidence="6" type="ORF">YALI1_E31075g</name>
</gene>
<dbReference type="GO" id="GO:1990112">
    <property type="term" value="C:RQC complex"/>
    <property type="evidence" value="ECO:0007669"/>
    <property type="project" value="EnsemblFungi"/>
</dbReference>
<dbReference type="Gene3D" id="2.40.40.50">
    <property type="entry name" value="Ubiquitin fusion degradation protein UFD1, N-terminal domain"/>
    <property type="match status" value="1"/>
</dbReference>
<evidence type="ECO:0000256" key="3">
    <source>
        <dbReference type="SAM" id="MobiDB-lite"/>
    </source>
</evidence>
<dbReference type="PANTHER" id="PTHR12555:SF13">
    <property type="entry name" value="UBIQUITIN RECOGNITION FACTOR IN ER-ASSOCIATED DEGRADATION PROTEIN 1"/>
    <property type="match status" value="1"/>
</dbReference>
<dbReference type="Proteomes" id="UP000256601">
    <property type="component" value="Unassembled WGS sequence"/>
</dbReference>
<dbReference type="GO" id="GO:0030970">
    <property type="term" value="P:retrograde protein transport, ER to cytosol"/>
    <property type="evidence" value="ECO:0007669"/>
    <property type="project" value="EnsemblFungi"/>
</dbReference>
<dbReference type="GO" id="GO:0000839">
    <property type="term" value="C:Hrd1p ubiquitin ligase ERAD-L complex"/>
    <property type="evidence" value="ECO:0007669"/>
    <property type="project" value="EnsemblFungi"/>
</dbReference>
<dbReference type="OMA" id="VCMIETD"/>
<dbReference type="GO" id="GO:1900182">
    <property type="term" value="P:positive regulation of protein localization to nucleus"/>
    <property type="evidence" value="ECO:0007669"/>
    <property type="project" value="EnsemblFungi"/>
</dbReference>
<dbReference type="InterPro" id="IPR055418">
    <property type="entry name" value="UFD1_N2"/>
</dbReference>
<comment type="similarity">
    <text evidence="1">Belongs to the UFD1 family.</text>
</comment>
<dbReference type="GO" id="GO:0030894">
    <property type="term" value="C:replisome"/>
    <property type="evidence" value="ECO:0007669"/>
    <property type="project" value="EnsemblFungi"/>
</dbReference>
<evidence type="ECO:0000256" key="1">
    <source>
        <dbReference type="ARBA" id="ARBA00006043"/>
    </source>
</evidence>
<dbReference type="GeneID" id="2912362"/>
<dbReference type="OrthoDB" id="422728at2759"/>
<dbReference type="Pfam" id="PF03152">
    <property type="entry name" value="UFD1_N1"/>
    <property type="match status" value="1"/>
</dbReference>
<dbReference type="GO" id="GO:0006274">
    <property type="term" value="P:DNA replication termination"/>
    <property type="evidence" value="ECO:0007669"/>
    <property type="project" value="EnsemblFungi"/>
</dbReference>
<dbReference type="VEuPathDB" id="FungiDB:YALI1_E31075g"/>
<dbReference type="KEGG" id="yli:2912362"/>
<keyword evidence="2" id="KW-0833">Ubl conjugation pathway</keyword>
<dbReference type="GO" id="GO:0005634">
    <property type="term" value="C:nucleus"/>
    <property type="evidence" value="ECO:0007669"/>
    <property type="project" value="EnsemblFungi"/>
</dbReference>